<evidence type="ECO:0000313" key="2">
    <source>
        <dbReference type="Proteomes" id="UP000256964"/>
    </source>
</evidence>
<dbReference type="Proteomes" id="UP000256964">
    <property type="component" value="Unassembled WGS sequence"/>
</dbReference>
<keyword evidence="2" id="KW-1185">Reference proteome</keyword>
<dbReference type="STRING" id="139420.A0A371DIB7"/>
<dbReference type="EMBL" id="KZ857391">
    <property type="protein sequence ID" value="RDX52280.1"/>
    <property type="molecule type" value="Genomic_DNA"/>
</dbReference>
<gene>
    <name evidence="1" type="ORF">OH76DRAFT_1480871</name>
</gene>
<reference evidence="1 2" key="1">
    <citation type="journal article" date="2018" name="Biotechnol. Biofuels">
        <title>Integrative visual omics of the white-rot fungus Polyporus brumalis exposes the biotechnological potential of its oxidative enzymes for delignifying raw plant biomass.</title>
        <authorList>
            <person name="Miyauchi S."/>
            <person name="Rancon A."/>
            <person name="Drula E."/>
            <person name="Hage H."/>
            <person name="Chaduli D."/>
            <person name="Favel A."/>
            <person name="Grisel S."/>
            <person name="Henrissat B."/>
            <person name="Herpoel-Gimbert I."/>
            <person name="Ruiz-Duenas F.J."/>
            <person name="Chevret D."/>
            <person name="Hainaut M."/>
            <person name="Lin J."/>
            <person name="Wang M."/>
            <person name="Pangilinan J."/>
            <person name="Lipzen A."/>
            <person name="Lesage-Meessen L."/>
            <person name="Navarro D."/>
            <person name="Riley R."/>
            <person name="Grigoriev I.V."/>
            <person name="Zhou S."/>
            <person name="Raouche S."/>
            <person name="Rosso M.N."/>
        </authorList>
    </citation>
    <scope>NUCLEOTIDE SEQUENCE [LARGE SCALE GENOMIC DNA]</scope>
    <source>
        <strain evidence="1 2">BRFM 1820</strain>
    </source>
</reference>
<accession>A0A371DIB7</accession>
<organism evidence="1 2">
    <name type="scientific">Lentinus brumalis</name>
    <dbReference type="NCBI Taxonomy" id="2498619"/>
    <lineage>
        <taxon>Eukaryota</taxon>
        <taxon>Fungi</taxon>
        <taxon>Dikarya</taxon>
        <taxon>Basidiomycota</taxon>
        <taxon>Agaricomycotina</taxon>
        <taxon>Agaricomycetes</taxon>
        <taxon>Polyporales</taxon>
        <taxon>Polyporaceae</taxon>
        <taxon>Lentinus</taxon>
    </lineage>
</organism>
<proteinExistence type="predicted"/>
<evidence type="ECO:0000313" key="1">
    <source>
        <dbReference type="EMBL" id="RDX52280.1"/>
    </source>
</evidence>
<dbReference type="OrthoDB" id="2803776at2759"/>
<protein>
    <submittedName>
        <fullName evidence="1">Uncharacterized protein</fullName>
    </submittedName>
</protein>
<sequence length="108" mass="11143">MTVIAHAAAVATPLIINTPAAATQCIPIDFTWTGGVAPFTLAYFLRAENILEGGNVIQSFRGIPGQEFIWATNVTGGVSLDVQLQDSAGAAAFTAPFEISASTNTGCL</sequence>
<name>A0A371DIB7_9APHY</name>
<dbReference type="AlphaFoldDB" id="A0A371DIB7"/>